<dbReference type="EMBL" id="CP002304">
    <property type="protein sequence ID" value="ADQ13936.1"/>
    <property type="molecule type" value="Genomic_DNA"/>
</dbReference>
<dbReference type="PANTHER" id="PTHR33529:SF6">
    <property type="entry name" value="YJGP_YJGQ FAMILY PERMEASE"/>
    <property type="match status" value="1"/>
</dbReference>
<evidence type="ECO:0000313" key="8">
    <source>
        <dbReference type="Proteomes" id="UP000007434"/>
    </source>
</evidence>
<evidence type="ECO:0000256" key="4">
    <source>
        <dbReference type="ARBA" id="ARBA00022989"/>
    </source>
</evidence>
<dbReference type="GO" id="GO:0015920">
    <property type="term" value="P:lipopolysaccharide transport"/>
    <property type="evidence" value="ECO:0007669"/>
    <property type="project" value="TreeGrafter"/>
</dbReference>
<keyword evidence="4 6" id="KW-1133">Transmembrane helix</keyword>
<dbReference type="OrthoDB" id="2111454at2"/>
<evidence type="ECO:0000256" key="6">
    <source>
        <dbReference type="SAM" id="Phobius"/>
    </source>
</evidence>
<evidence type="ECO:0000256" key="5">
    <source>
        <dbReference type="ARBA" id="ARBA00023136"/>
    </source>
</evidence>
<gene>
    <name evidence="7" type="ordered locus">Halsa_0463</name>
</gene>
<proteinExistence type="predicted"/>
<protein>
    <submittedName>
        <fullName evidence="7">Permease YjgP/YjgQ family protein</fullName>
    </submittedName>
</protein>
<dbReference type="AlphaFoldDB" id="E4RPQ2"/>
<accession>E4RPQ2</accession>
<name>E4RPQ2_HALHG</name>
<reference evidence="7 8" key="1">
    <citation type="submission" date="2010-11" db="EMBL/GenBank/DDBJ databases">
        <title>Complete sequence of Halanaerobium sp. sapolanicus.</title>
        <authorList>
            <consortium name="US DOE Joint Genome Institute"/>
            <person name="Lucas S."/>
            <person name="Copeland A."/>
            <person name="Lapidus A."/>
            <person name="Cheng J.-F."/>
            <person name="Bruce D."/>
            <person name="Goodwin L."/>
            <person name="Pitluck S."/>
            <person name="Davenport K."/>
            <person name="Detter J.C."/>
            <person name="Han C."/>
            <person name="Tapia R."/>
            <person name="Land M."/>
            <person name="Hauser L."/>
            <person name="Jeffries C."/>
            <person name="Kyrpides N."/>
            <person name="Ivanova N."/>
            <person name="Mikhailova N."/>
            <person name="Begemann M.B."/>
            <person name="Mormile M.R."/>
            <person name="Wall J.D."/>
            <person name="Elias D.A."/>
            <person name="Woyke T."/>
        </authorList>
    </citation>
    <scope>NUCLEOTIDE SEQUENCE [LARGE SCALE GENOMIC DNA]</scope>
    <source>
        <strain evidence="8">sapolanicus</strain>
    </source>
</reference>
<dbReference type="KEGG" id="has:Halsa_0463"/>
<keyword evidence="5 6" id="KW-0472">Membrane</keyword>
<dbReference type="eggNOG" id="COG1452">
    <property type="taxonomic scope" value="Bacteria"/>
</dbReference>
<dbReference type="Proteomes" id="UP000007434">
    <property type="component" value="Chromosome"/>
</dbReference>
<keyword evidence="2" id="KW-1003">Cell membrane</keyword>
<evidence type="ECO:0000256" key="2">
    <source>
        <dbReference type="ARBA" id="ARBA00022475"/>
    </source>
</evidence>
<feature type="transmembrane region" description="Helical" evidence="6">
    <location>
        <begin position="55"/>
        <end position="77"/>
    </location>
</feature>
<evidence type="ECO:0000256" key="1">
    <source>
        <dbReference type="ARBA" id="ARBA00004651"/>
    </source>
</evidence>
<dbReference type="GO" id="GO:0043190">
    <property type="term" value="C:ATP-binding cassette (ABC) transporter complex"/>
    <property type="evidence" value="ECO:0007669"/>
    <property type="project" value="TreeGrafter"/>
</dbReference>
<organism evidence="7 8">
    <name type="scientific">Halanaerobium hydrogeniformans</name>
    <name type="common">Halanaerobium sp. (strain sapolanicus)</name>
    <dbReference type="NCBI Taxonomy" id="656519"/>
    <lineage>
        <taxon>Bacteria</taxon>
        <taxon>Bacillati</taxon>
        <taxon>Bacillota</taxon>
        <taxon>Clostridia</taxon>
        <taxon>Halanaerobiales</taxon>
        <taxon>Halanaerobiaceae</taxon>
        <taxon>Halanaerobium</taxon>
    </lineage>
</organism>
<evidence type="ECO:0000313" key="7">
    <source>
        <dbReference type="EMBL" id="ADQ13936.1"/>
    </source>
</evidence>
<keyword evidence="3 6" id="KW-0812">Transmembrane</keyword>
<dbReference type="eggNOG" id="COG0795">
    <property type="taxonomic scope" value="Bacteria"/>
</dbReference>
<dbReference type="PANTHER" id="PTHR33529">
    <property type="entry name" value="SLR0882 PROTEIN-RELATED"/>
    <property type="match status" value="1"/>
</dbReference>
<sequence length="1063" mass="125048">MDVKLMDKYILKEVSYPFLLGVFIITIILVGSYFFHLADLIIVKNVPFSLVFRLLLYRLPGVMVETFPIAVLFATMTAINRLNRENEITALRMGGVSIFRLVLPLFILGLLISSFTFLLNENIVPWTNHQAQNIIRQTILKDAMPDPESEVFFQGPRGRLFYVSSYNQSSGELKNIVIYQLASEAEFPEVITAVDGLVEDNAWLLNTGIIHQYNQGGEIILESKFNQMEIELTDQMREVMGTQKSTAEMSRGELGRRIELFRRSGIGVNSLLVDYHLKLAEPLAALLFILISLPLSLSSKESSTWNFILTIIIVFLYYVVLSFSRSFGRNEVLSPLLAAWLPNLIFLFLALILMLWRDFWQRILNKSLAVFGITAVVAFLILLPGSVRAEELFLSGESLSYDQANNLLEISTNISGRYGKYHIRSDRIEIQLKDGERQLLDQIAKAELEPGIISGCDFDQPHYFFDAKRVIIKPGDYIKLYGVSFKELNGRLPLFYWPYLYIPLDREQQNFFPAVGYHQRRGWFVKTKYFYNTRFNLPGNLYLDRYSISGYGGGIKQYVIYEADQQAYLYYYTQENRTDLSGLFNWEAEYNHLYQSDNWDAEFNYLYQDYDEKTEIEAELDLRRRKDRSYSRIELDYDKIDYFEADFRDSEEYGLDFYQRDVILGGLNYIIDYQLDFDKDPELGLSREENRRLDLGYRFESGWNLGLEYYDGEKESPEQPFLSRWGGEVSAEKLFGDFRLDILVERYAPSFAEEDEDEVRFSRLPEIELSYNPRGSFDYLLAYGNYYEDISDTEAQRFKAQGRYRNTLNVFSNTYFRQNHLLAANTYLVEGFDGYKNQIYSENNLRLVNNLTDKLRLTNVYQYDQLWYESPFRFDSKEEKDLLQSSLRYSLRDNYDFRFSSGYDFLTELYSPLEARLEYYPVKNWQLNLATSYDLNEKLYDDNLILRSIYQSKRFEHKLGMRYDLNNSELKRLDNRLVFEISGDYGWYIEANLSLDYDYEEWIREGNIQLKKNFHCRELAFSYDYVREEFTLQYSINLFPSQPIGITKSDDDMIFDLGIEELL</sequence>
<keyword evidence="8" id="KW-1185">Reference proteome</keyword>
<dbReference type="Pfam" id="PF03739">
    <property type="entry name" value="LptF_LptG"/>
    <property type="match status" value="1"/>
</dbReference>
<evidence type="ECO:0000256" key="3">
    <source>
        <dbReference type="ARBA" id="ARBA00022692"/>
    </source>
</evidence>
<dbReference type="HOGENOM" id="CLU_292695_0_0_9"/>
<reference evidence="7 8" key="2">
    <citation type="journal article" date="2011" name="J. Bacteriol.">
        <title>Complete Genome Sequence of the Haloalkaliphilic, Hydrogen Producing Halanaerobium hydrogenoformans.</title>
        <authorList>
            <person name="Brown S.D."/>
            <person name="Begemann M.B."/>
            <person name="Mormile M.R."/>
            <person name="Wall J.D."/>
            <person name="Han C.S."/>
            <person name="Goodwin L.A."/>
            <person name="Pitluck S."/>
            <person name="Land M.L."/>
            <person name="Hauser L.J."/>
            <person name="Elias D.A."/>
        </authorList>
    </citation>
    <scope>NUCLEOTIDE SEQUENCE [LARGE SCALE GENOMIC DNA]</scope>
    <source>
        <strain evidence="8">sapolanicus</strain>
    </source>
</reference>
<feature type="transmembrane region" description="Helical" evidence="6">
    <location>
        <begin position="336"/>
        <end position="356"/>
    </location>
</feature>
<feature type="transmembrane region" description="Helical" evidence="6">
    <location>
        <begin position="368"/>
        <end position="387"/>
    </location>
</feature>
<feature type="transmembrane region" description="Helical" evidence="6">
    <location>
        <begin position="98"/>
        <end position="119"/>
    </location>
</feature>
<feature type="transmembrane region" description="Helical" evidence="6">
    <location>
        <begin position="304"/>
        <end position="324"/>
    </location>
</feature>
<feature type="transmembrane region" description="Helical" evidence="6">
    <location>
        <begin position="279"/>
        <end position="297"/>
    </location>
</feature>
<feature type="transmembrane region" description="Helical" evidence="6">
    <location>
        <begin position="14"/>
        <end position="35"/>
    </location>
</feature>
<dbReference type="RefSeq" id="WP_013405042.1">
    <property type="nucleotide sequence ID" value="NC_014654.1"/>
</dbReference>
<dbReference type="InterPro" id="IPR005495">
    <property type="entry name" value="LptG/LptF_permease"/>
</dbReference>
<dbReference type="STRING" id="656519.Halsa_0463"/>
<comment type="subcellular location">
    <subcellularLocation>
        <location evidence="1">Cell membrane</location>
        <topology evidence="1">Multi-pass membrane protein</topology>
    </subcellularLocation>
</comment>